<protein>
    <submittedName>
        <fullName evidence="8">DNA internalization-related competence protein ComEC/Rec2</fullName>
    </submittedName>
</protein>
<dbReference type="InterPro" id="IPR035681">
    <property type="entry name" value="ComA-like_MBL"/>
</dbReference>
<evidence type="ECO:0000256" key="2">
    <source>
        <dbReference type="ARBA" id="ARBA00022475"/>
    </source>
</evidence>
<dbReference type="Pfam" id="PF13567">
    <property type="entry name" value="DUF4131"/>
    <property type="match status" value="1"/>
</dbReference>
<sequence length="767" mass="81649">MTDVRASVRVLSRARRQMAASDGDPRLMALAVVGGAGVVYCQPAPPHLWPIALGLAFCLWRFPGRMLVAVCLITIAWSSFLAQQQLQDRWPATRSGEVVWVSGHVVGLPEHNAFRTRFVLERDRAPHRLRLSWYDDAPALVPGQCLRVKAKLETPHGSANPGTFDYEAWLWRRGIDATGYVKERGHCDLAWAGGWTDRLRADAVARLDAILGDSPMRGIIEALTLGVRQGISDSQWTVLRTTGTTHLVAISGLHIGLIATLLYLLARWLLLRLWPAVAAGPLAALFAFAGGAGYALLAGFALPTQRALVMVAVGLYAVAAMRVVAPSRMLALAAITVVAWDPATVIAPGFWLSFGAVAWLLYLGQGARASRARVFLRLQFGLVAGLMPLTLWFFGQASLISPLINALLIPLAAVAVPVLLAVTLMACLVPAIGGPLLLAMARLLEFGWGGLVAAANWPLAAVHLALPGPLALLLALAGLVLLAMPRGLPGRWLALILLVPAVAGWRPANTAIGPGAYRLTVLDVGQGLATVVRTRTHTLVFDAGPAYRTGFNAGDAFVVPYLRHVGRPRVDRLVVSHSDTDHIGGAAAIENALTVLKRQGARSRRPCVAGQRWLWDGVVFEFVYPTPAQARAAPTTNQRSCVLRIEGAGGASLLTGDIEASAERALVAQAPARLAALALVVAHHGSASSSSPVFVDAVSPRYALISAGWHNQWGFPAPAVVTRLRSVGAELANTATGGALQLNVPAAGGAVVLTRWRGIHRRFWQAP</sequence>
<accession>A0ABV7EP42</accession>
<dbReference type="InterPro" id="IPR001279">
    <property type="entry name" value="Metallo-B-lactamas"/>
</dbReference>
<dbReference type="Proteomes" id="UP001595462">
    <property type="component" value="Unassembled WGS sequence"/>
</dbReference>
<name>A0ABV7EP42_9GAMM</name>
<evidence type="ECO:0000313" key="9">
    <source>
        <dbReference type="Proteomes" id="UP001595462"/>
    </source>
</evidence>
<comment type="subcellular location">
    <subcellularLocation>
        <location evidence="1">Cell membrane</location>
        <topology evidence="1">Multi-pass membrane protein</topology>
    </subcellularLocation>
</comment>
<dbReference type="NCBIfam" id="TIGR00361">
    <property type="entry name" value="ComEC_Rec2"/>
    <property type="match status" value="1"/>
</dbReference>
<reference evidence="9" key="1">
    <citation type="journal article" date="2019" name="Int. J. Syst. Evol. Microbiol.">
        <title>The Global Catalogue of Microorganisms (GCM) 10K type strain sequencing project: providing services to taxonomists for standard genome sequencing and annotation.</title>
        <authorList>
            <consortium name="The Broad Institute Genomics Platform"/>
            <consortium name="The Broad Institute Genome Sequencing Center for Infectious Disease"/>
            <person name="Wu L."/>
            <person name="Ma J."/>
        </authorList>
    </citation>
    <scope>NUCLEOTIDE SEQUENCE [LARGE SCALE GENOMIC DNA]</scope>
    <source>
        <strain evidence="9">KCTC 52640</strain>
    </source>
</reference>
<feature type="transmembrane region" description="Helical" evidence="6">
    <location>
        <begin position="374"/>
        <end position="395"/>
    </location>
</feature>
<comment type="caution">
    <text evidence="8">The sequence shown here is derived from an EMBL/GenBank/DDBJ whole genome shotgun (WGS) entry which is preliminary data.</text>
</comment>
<dbReference type="EMBL" id="JBHRSS010000004">
    <property type="protein sequence ID" value="MFC3104478.1"/>
    <property type="molecule type" value="Genomic_DNA"/>
</dbReference>
<feature type="domain" description="Metallo-beta-lactamase" evidence="7">
    <location>
        <begin position="526"/>
        <end position="709"/>
    </location>
</feature>
<dbReference type="Pfam" id="PF00753">
    <property type="entry name" value="Lactamase_B"/>
    <property type="match status" value="1"/>
</dbReference>
<dbReference type="InterPro" id="IPR004477">
    <property type="entry name" value="ComEC_N"/>
</dbReference>
<feature type="transmembrane region" description="Helical" evidence="6">
    <location>
        <begin position="247"/>
        <end position="270"/>
    </location>
</feature>
<evidence type="ECO:0000256" key="4">
    <source>
        <dbReference type="ARBA" id="ARBA00022989"/>
    </source>
</evidence>
<dbReference type="NCBIfam" id="TIGR00360">
    <property type="entry name" value="ComEC_N-term"/>
    <property type="match status" value="1"/>
</dbReference>
<feature type="transmembrane region" description="Helical" evidence="6">
    <location>
        <begin position="307"/>
        <end position="325"/>
    </location>
</feature>
<feature type="transmembrane region" description="Helical" evidence="6">
    <location>
        <begin position="345"/>
        <end position="362"/>
    </location>
</feature>
<evidence type="ECO:0000313" key="8">
    <source>
        <dbReference type="EMBL" id="MFC3104478.1"/>
    </source>
</evidence>
<evidence type="ECO:0000259" key="7">
    <source>
        <dbReference type="SMART" id="SM00849"/>
    </source>
</evidence>
<keyword evidence="9" id="KW-1185">Reference proteome</keyword>
<feature type="transmembrane region" description="Helical" evidence="6">
    <location>
        <begin position="490"/>
        <end position="508"/>
    </location>
</feature>
<evidence type="ECO:0000256" key="1">
    <source>
        <dbReference type="ARBA" id="ARBA00004651"/>
    </source>
</evidence>
<dbReference type="Gene3D" id="3.60.15.10">
    <property type="entry name" value="Ribonuclease Z/Hydroxyacylglutathione hydrolase-like"/>
    <property type="match status" value="2"/>
</dbReference>
<evidence type="ECO:0000256" key="6">
    <source>
        <dbReference type="SAM" id="Phobius"/>
    </source>
</evidence>
<dbReference type="Pfam" id="PF03772">
    <property type="entry name" value="Competence"/>
    <property type="match status" value="1"/>
</dbReference>
<dbReference type="PANTHER" id="PTHR30619">
    <property type="entry name" value="DNA INTERNALIZATION/COMPETENCE PROTEIN COMEC/REC2"/>
    <property type="match status" value="1"/>
</dbReference>
<gene>
    <name evidence="8" type="ORF">ACFOSU_11325</name>
</gene>
<dbReference type="InterPro" id="IPR052159">
    <property type="entry name" value="Competence_DNA_uptake"/>
</dbReference>
<dbReference type="RefSeq" id="WP_380689651.1">
    <property type="nucleotide sequence ID" value="NZ_JBHRSS010000004.1"/>
</dbReference>
<dbReference type="PANTHER" id="PTHR30619:SF1">
    <property type="entry name" value="RECOMBINATION PROTEIN 2"/>
    <property type="match status" value="1"/>
</dbReference>
<dbReference type="SMART" id="SM00849">
    <property type="entry name" value="Lactamase_B"/>
    <property type="match status" value="1"/>
</dbReference>
<dbReference type="CDD" id="cd07731">
    <property type="entry name" value="ComA-like_MBL-fold"/>
    <property type="match status" value="1"/>
</dbReference>
<feature type="transmembrane region" description="Helical" evidence="6">
    <location>
        <begin position="407"/>
        <end position="429"/>
    </location>
</feature>
<feature type="transmembrane region" description="Helical" evidence="6">
    <location>
        <begin position="461"/>
        <end position="483"/>
    </location>
</feature>
<keyword evidence="4 6" id="KW-1133">Transmembrane helix</keyword>
<organism evidence="8 9">
    <name type="scientific">Salinisphaera aquimarina</name>
    <dbReference type="NCBI Taxonomy" id="2094031"/>
    <lineage>
        <taxon>Bacteria</taxon>
        <taxon>Pseudomonadati</taxon>
        <taxon>Pseudomonadota</taxon>
        <taxon>Gammaproteobacteria</taxon>
        <taxon>Salinisphaerales</taxon>
        <taxon>Salinisphaeraceae</taxon>
        <taxon>Salinisphaera</taxon>
    </lineage>
</organism>
<feature type="transmembrane region" description="Helical" evidence="6">
    <location>
        <begin position="65"/>
        <end position="82"/>
    </location>
</feature>
<evidence type="ECO:0000256" key="3">
    <source>
        <dbReference type="ARBA" id="ARBA00022692"/>
    </source>
</evidence>
<feature type="transmembrane region" description="Helical" evidence="6">
    <location>
        <begin position="276"/>
        <end position="300"/>
    </location>
</feature>
<dbReference type="InterPro" id="IPR004797">
    <property type="entry name" value="Competence_ComEC/Rec2"/>
</dbReference>
<keyword evidence="2" id="KW-1003">Cell membrane</keyword>
<keyword evidence="3 6" id="KW-0812">Transmembrane</keyword>
<evidence type="ECO:0000256" key="5">
    <source>
        <dbReference type="ARBA" id="ARBA00023136"/>
    </source>
</evidence>
<proteinExistence type="predicted"/>
<dbReference type="InterPro" id="IPR036866">
    <property type="entry name" value="RibonucZ/Hydroxyglut_hydro"/>
</dbReference>
<dbReference type="SUPFAM" id="SSF56281">
    <property type="entry name" value="Metallo-hydrolase/oxidoreductase"/>
    <property type="match status" value="1"/>
</dbReference>
<keyword evidence="5 6" id="KW-0472">Membrane</keyword>
<dbReference type="InterPro" id="IPR025405">
    <property type="entry name" value="DUF4131"/>
</dbReference>